<evidence type="ECO:0000256" key="4">
    <source>
        <dbReference type="ARBA" id="ARBA00022723"/>
    </source>
</evidence>
<evidence type="ECO:0000256" key="3">
    <source>
        <dbReference type="ARBA" id="ARBA00022695"/>
    </source>
</evidence>
<dbReference type="InterPro" id="IPR043519">
    <property type="entry name" value="NT_sf"/>
</dbReference>
<evidence type="ECO:0000313" key="9">
    <source>
        <dbReference type="EMBL" id="ONN27353.1"/>
    </source>
</evidence>
<proteinExistence type="predicted"/>
<evidence type="ECO:0000256" key="2">
    <source>
        <dbReference type="ARBA" id="ARBA00022679"/>
    </source>
</evidence>
<organism evidence="9 10">
    <name type="scientific">Thermosipho affectus</name>
    <dbReference type="NCBI Taxonomy" id="660294"/>
    <lineage>
        <taxon>Bacteria</taxon>
        <taxon>Thermotogati</taxon>
        <taxon>Thermotogota</taxon>
        <taxon>Thermotogae</taxon>
        <taxon>Thermotogales</taxon>
        <taxon>Fervidobacteriaceae</taxon>
        <taxon>Thermosipho</taxon>
    </lineage>
</organism>
<evidence type="ECO:0000256" key="1">
    <source>
        <dbReference type="ARBA" id="ARBA00001946"/>
    </source>
</evidence>
<dbReference type="Pfam" id="PF18765">
    <property type="entry name" value="Polbeta"/>
    <property type="match status" value="1"/>
</dbReference>
<evidence type="ECO:0000256" key="7">
    <source>
        <dbReference type="ARBA" id="ARBA00022842"/>
    </source>
</evidence>
<keyword evidence="4" id="KW-0479">Metal-binding</keyword>
<keyword evidence="6" id="KW-0067">ATP-binding</keyword>
<keyword evidence="2" id="KW-0808">Transferase</keyword>
<keyword evidence="7" id="KW-0460">Magnesium</keyword>
<accession>A0ABX3IJ48</accession>
<keyword evidence="5" id="KW-0547">Nucleotide-binding</keyword>
<evidence type="ECO:0000259" key="8">
    <source>
        <dbReference type="Pfam" id="PF18765"/>
    </source>
</evidence>
<comment type="cofactor">
    <cofactor evidence="1">
        <name>Mg(2+)</name>
        <dbReference type="ChEBI" id="CHEBI:18420"/>
    </cofactor>
</comment>
<keyword evidence="3" id="KW-0548">Nucleotidyltransferase</keyword>
<dbReference type="Proteomes" id="UP000242616">
    <property type="component" value="Unassembled WGS sequence"/>
</dbReference>
<dbReference type="PANTHER" id="PTHR33571:SF14">
    <property type="entry name" value="PROTEIN ADENYLYLTRANSFERASE MJ0435-RELATED"/>
    <property type="match status" value="1"/>
</dbReference>
<dbReference type="Gene3D" id="3.30.460.10">
    <property type="entry name" value="Beta Polymerase, domain 2"/>
    <property type="match status" value="1"/>
</dbReference>
<dbReference type="InterPro" id="IPR052038">
    <property type="entry name" value="Type-VII_TA_antitoxin"/>
</dbReference>
<evidence type="ECO:0000256" key="5">
    <source>
        <dbReference type="ARBA" id="ARBA00022741"/>
    </source>
</evidence>
<protein>
    <recommendedName>
        <fullName evidence="8">Polymerase beta nucleotidyltransferase domain-containing protein</fullName>
    </recommendedName>
</protein>
<dbReference type="PANTHER" id="PTHR33571">
    <property type="entry name" value="SSL8005 PROTEIN"/>
    <property type="match status" value="1"/>
</dbReference>
<dbReference type="CDD" id="cd05403">
    <property type="entry name" value="NT_KNTase_like"/>
    <property type="match status" value="1"/>
</dbReference>
<feature type="domain" description="Polymerase beta nucleotidyltransferase" evidence="8">
    <location>
        <begin position="15"/>
        <end position="102"/>
    </location>
</feature>
<comment type="caution">
    <text evidence="9">The sequence shown here is derived from an EMBL/GenBank/DDBJ whole genome shotgun (WGS) entry which is preliminary data.</text>
</comment>
<name>A0ABX3IJ48_9BACT</name>
<evidence type="ECO:0000256" key="6">
    <source>
        <dbReference type="ARBA" id="ARBA00022840"/>
    </source>
</evidence>
<keyword evidence="10" id="KW-1185">Reference proteome</keyword>
<dbReference type="SUPFAM" id="SSF81301">
    <property type="entry name" value="Nucleotidyltransferase"/>
    <property type="match status" value="1"/>
</dbReference>
<dbReference type="EMBL" id="LBFC01000017">
    <property type="protein sequence ID" value="ONN27353.1"/>
    <property type="molecule type" value="Genomic_DNA"/>
</dbReference>
<evidence type="ECO:0000313" key="10">
    <source>
        <dbReference type="Proteomes" id="UP000242616"/>
    </source>
</evidence>
<dbReference type="InterPro" id="IPR041633">
    <property type="entry name" value="Polbeta"/>
</dbReference>
<reference evidence="9 10" key="1">
    <citation type="submission" date="2015-06" db="EMBL/GenBank/DDBJ databases">
        <title>Genome sequencing of Thermotogales isolates from hydrothermal vents.</title>
        <authorList>
            <person name="Haverkamp T.H."/>
            <person name="Kublanov I.V."/>
            <person name="Nesbo C.L."/>
        </authorList>
    </citation>
    <scope>NUCLEOTIDE SEQUENCE [LARGE SCALE GENOMIC DNA]</scope>
    <source>
        <strain evidence="10">ik275mar</strain>
    </source>
</reference>
<sequence length="103" mass="11837">MVSSSKIHIEKQKLEKITEILKKNGAKKIAIFGSRVRNDWRKNSDIDILVEFLKKPSLLEITGIKLEIEDNIGEKVDLITFEGLDDYIKEKVLSTMVVVYSEE</sequence>
<dbReference type="RefSeq" id="WP_077198180.1">
    <property type="nucleotide sequence ID" value="NZ_LBFC01000017.1"/>
</dbReference>
<gene>
    <name evidence="9" type="ORF">XJ44_04235</name>
</gene>